<protein>
    <submittedName>
        <fullName evidence="2">Uncharacterized protein</fullName>
    </submittedName>
</protein>
<evidence type="ECO:0000313" key="3">
    <source>
        <dbReference type="Proteomes" id="UP001630127"/>
    </source>
</evidence>
<sequence>MFDEIDITQPLMRRTMDKLDEQVARWILGVLRGKTKEVEEENRSDSVSGNQHSSTMVKEVSGIKKGSGSGGKDIVEISTVDSKGSRRSNYKGHEMIMPEQLSLQMVVVIEDLMNVESTQLSK</sequence>
<name>A0ABD2ZTW8_9GENT</name>
<dbReference type="AlphaFoldDB" id="A0ABD2ZTW8"/>
<dbReference type="Proteomes" id="UP001630127">
    <property type="component" value="Unassembled WGS sequence"/>
</dbReference>
<reference evidence="2 3" key="1">
    <citation type="submission" date="2024-11" db="EMBL/GenBank/DDBJ databases">
        <title>A near-complete genome assembly of Cinchona calisaya.</title>
        <authorList>
            <person name="Lian D.C."/>
            <person name="Zhao X.W."/>
            <person name="Wei L."/>
        </authorList>
    </citation>
    <scope>NUCLEOTIDE SEQUENCE [LARGE SCALE GENOMIC DNA]</scope>
    <source>
        <tissue evidence="2">Nenye</tissue>
    </source>
</reference>
<feature type="region of interest" description="Disordered" evidence="1">
    <location>
        <begin position="37"/>
        <end position="93"/>
    </location>
</feature>
<keyword evidence="3" id="KW-1185">Reference proteome</keyword>
<gene>
    <name evidence="2" type="ORF">ACH5RR_015698</name>
</gene>
<evidence type="ECO:0000256" key="1">
    <source>
        <dbReference type="SAM" id="MobiDB-lite"/>
    </source>
</evidence>
<comment type="caution">
    <text evidence="2">The sequence shown here is derived from an EMBL/GenBank/DDBJ whole genome shotgun (WGS) entry which is preliminary data.</text>
</comment>
<feature type="compositionally biased region" description="Polar residues" evidence="1">
    <location>
        <begin position="45"/>
        <end position="56"/>
    </location>
</feature>
<dbReference type="EMBL" id="JBJUIK010000007">
    <property type="protein sequence ID" value="KAL3522864.1"/>
    <property type="molecule type" value="Genomic_DNA"/>
</dbReference>
<organism evidence="2 3">
    <name type="scientific">Cinchona calisaya</name>
    <dbReference type="NCBI Taxonomy" id="153742"/>
    <lineage>
        <taxon>Eukaryota</taxon>
        <taxon>Viridiplantae</taxon>
        <taxon>Streptophyta</taxon>
        <taxon>Embryophyta</taxon>
        <taxon>Tracheophyta</taxon>
        <taxon>Spermatophyta</taxon>
        <taxon>Magnoliopsida</taxon>
        <taxon>eudicotyledons</taxon>
        <taxon>Gunneridae</taxon>
        <taxon>Pentapetalae</taxon>
        <taxon>asterids</taxon>
        <taxon>lamiids</taxon>
        <taxon>Gentianales</taxon>
        <taxon>Rubiaceae</taxon>
        <taxon>Cinchonoideae</taxon>
        <taxon>Cinchoneae</taxon>
        <taxon>Cinchona</taxon>
    </lineage>
</organism>
<proteinExistence type="predicted"/>
<accession>A0ABD2ZTW8</accession>
<evidence type="ECO:0000313" key="2">
    <source>
        <dbReference type="EMBL" id="KAL3522864.1"/>
    </source>
</evidence>